<dbReference type="EMBL" id="CP020569">
    <property type="protein sequence ID" value="ARF59195.1"/>
    <property type="molecule type" value="Genomic_DNA"/>
</dbReference>
<evidence type="ECO:0000259" key="2">
    <source>
        <dbReference type="Pfam" id="PF07683"/>
    </source>
</evidence>
<organism evidence="3 4">
    <name type="scientific">Streptomyces gilvosporeus</name>
    <dbReference type="NCBI Taxonomy" id="553510"/>
    <lineage>
        <taxon>Bacteria</taxon>
        <taxon>Bacillati</taxon>
        <taxon>Actinomycetota</taxon>
        <taxon>Actinomycetes</taxon>
        <taxon>Kitasatosporales</taxon>
        <taxon>Streptomycetaceae</taxon>
        <taxon>Streptomyces</taxon>
    </lineage>
</organism>
<sequence length="124" mass="13935">MSVLWRSRRPVHPERLADCLPGIMSGVVRSRGHLWLATRERDPSKPSRRVRPIASVGFNGGPLLDLPARKSCHGTRPYRRRHDPSWAFPPSFPAPGRGPRKNPARLLRIQVPSPGSLEIRGRSL</sequence>
<evidence type="ECO:0000313" key="4">
    <source>
        <dbReference type="Proteomes" id="UP000192726"/>
    </source>
</evidence>
<evidence type="ECO:0000313" key="3">
    <source>
        <dbReference type="EMBL" id="ARF59195.1"/>
    </source>
</evidence>
<name>A0A1V0U1U0_9ACTN</name>
<reference evidence="3 4" key="1">
    <citation type="submission" date="2017-04" db="EMBL/GenBank/DDBJ databases">
        <title>Complete Genome Sequence of Streptomyces gilvosporeus F607, a Capable Producer of Natamycin.</title>
        <authorList>
            <person name="Zong G."/>
            <person name="Zhong C."/>
            <person name="Fu J."/>
            <person name="Qin R."/>
            <person name="Cao G."/>
        </authorList>
    </citation>
    <scope>NUCLEOTIDE SEQUENCE [LARGE SCALE GENOMIC DNA]</scope>
    <source>
        <strain evidence="3 4">F607</strain>
    </source>
</reference>
<dbReference type="KEGG" id="sgv:B1H19_02470"/>
<keyword evidence="4" id="KW-1185">Reference proteome</keyword>
<accession>A0A1V0U1U0</accession>
<protein>
    <recommendedName>
        <fullName evidence="2">CobW C-terminal domain-containing protein</fullName>
    </recommendedName>
</protein>
<proteinExistence type="predicted"/>
<dbReference type="Proteomes" id="UP000192726">
    <property type="component" value="Chromosome"/>
</dbReference>
<dbReference type="Pfam" id="PF07683">
    <property type="entry name" value="CobW_C"/>
    <property type="match status" value="1"/>
</dbReference>
<feature type="region of interest" description="Disordered" evidence="1">
    <location>
        <begin position="65"/>
        <end position="103"/>
    </location>
</feature>
<evidence type="ECO:0000256" key="1">
    <source>
        <dbReference type="SAM" id="MobiDB-lite"/>
    </source>
</evidence>
<dbReference type="AlphaFoldDB" id="A0A1V0U1U0"/>
<feature type="compositionally biased region" description="Basic residues" evidence="1">
    <location>
        <begin position="70"/>
        <end position="82"/>
    </location>
</feature>
<dbReference type="InterPro" id="IPR011629">
    <property type="entry name" value="CobW-like_C"/>
</dbReference>
<dbReference type="STRING" id="553510.B1H19_02470"/>
<feature type="domain" description="CobW C-terminal" evidence="2">
    <location>
        <begin position="2"/>
        <end position="41"/>
    </location>
</feature>
<gene>
    <name evidence="3" type="ORF">B1H19_02470</name>
</gene>